<accession>A0A914IGC7</accession>
<sequence>MAPPAKKKKANSSVTHCQSLALSRSLITSAAGTRRSARLAHKNRTKKIFICGDVWLDIFPFLRHAKVAFEVALLSDRFDLLVDAHFKSKEWSLGELEICRAKKGNGAEIVKLVDGEVVRRLPFPQEPLPDKVIGFELLKISYIDRSVIEFLQSIRRLFDSNGTNLSIGTCGIELRSWEIIWQKIWPLFKDNICGSRLHSSELDRLRQFSPAVLRNCPKLRLIQSYGSYPEFPADDSADASAKQALAKWLHTPRGDGLPKMLRCGLSRKECQDTNWNLPGIVPFELRNNLTRERLELRRFNEKFCLLVRCPIKREEDKWAEWEKEAVEWEWRYWNRINISFQVATLIF</sequence>
<organism evidence="1 2">
    <name type="scientific">Globodera rostochiensis</name>
    <name type="common">Golden nematode worm</name>
    <name type="synonym">Heterodera rostochiensis</name>
    <dbReference type="NCBI Taxonomy" id="31243"/>
    <lineage>
        <taxon>Eukaryota</taxon>
        <taxon>Metazoa</taxon>
        <taxon>Ecdysozoa</taxon>
        <taxon>Nematoda</taxon>
        <taxon>Chromadorea</taxon>
        <taxon>Rhabditida</taxon>
        <taxon>Tylenchina</taxon>
        <taxon>Tylenchomorpha</taxon>
        <taxon>Tylenchoidea</taxon>
        <taxon>Heteroderidae</taxon>
        <taxon>Heteroderinae</taxon>
        <taxon>Globodera</taxon>
    </lineage>
</organism>
<evidence type="ECO:0000313" key="2">
    <source>
        <dbReference type="WBParaSite" id="Gr19_v10_g9629.t1"/>
    </source>
</evidence>
<keyword evidence="1" id="KW-1185">Reference proteome</keyword>
<name>A0A914IGC7_GLORO</name>
<dbReference type="AlphaFoldDB" id="A0A914IGC7"/>
<proteinExistence type="predicted"/>
<protein>
    <submittedName>
        <fullName evidence="2">Uncharacterized protein</fullName>
    </submittedName>
</protein>
<evidence type="ECO:0000313" key="1">
    <source>
        <dbReference type="Proteomes" id="UP000887572"/>
    </source>
</evidence>
<dbReference type="Proteomes" id="UP000887572">
    <property type="component" value="Unplaced"/>
</dbReference>
<reference evidence="2" key="1">
    <citation type="submission" date="2022-11" db="UniProtKB">
        <authorList>
            <consortium name="WormBaseParasite"/>
        </authorList>
    </citation>
    <scope>IDENTIFICATION</scope>
</reference>
<dbReference type="WBParaSite" id="Gr19_v10_g9629.t1">
    <property type="protein sequence ID" value="Gr19_v10_g9629.t1"/>
    <property type="gene ID" value="Gr19_v10_g9629"/>
</dbReference>